<feature type="transmembrane region" description="Helical" evidence="2">
    <location>
        <begin position="217"/>
        <end position="240"/>
    </location>
</feature>
<organism evidence="3 4">
    <name type="scientific">Thalassotalea piscium</name>
    <dbReference type="NCBI Taxonomy" id="1230533"/>
    <lineage>
        <taxon>Bacteria</taxon>
        <taxon>Pseudomonadati</taxon>
        <taxon>Pseudomonadota</taxon>
        <taxon>Gammaproteobacteria</taxon>
        <taxon>Alteromonadales</taxon>
        <taxon>Colwelliaceae</taxon>
        <taxon>Thalassotalea</taxon>
    </lineage>
</organism>
<dbReference type="PANTHER" id="PTHR43317:SF1">
    <property type="entry name" value="THERMOSPERMINE SYNTHASE ACAULIS5"/>
    <property type="match status" value="1"/>
</dbReference>
<feature type="transmembrane region" description="Helical" evidence="2">
    <location>
        <begin position="340"/>
        <end position="363"/>
    </location>
</feature>
<dbReference type="AlphaFoldDB" id="A0A7X0TU04"/>
<keyword evidence="2" id="KW-0472">Membrane</keyword>
<dbReference type="Proteomes" id="UP000537141">
    <property type="component" value="Unassembled WGS sequence"/>
</dbReference>
<feature type="transmembrane region" description="Helical" evidence="2">
    <location>
        <begin position="393"/>
        <end position="412"/>
    </location>
</feature>
<feature type="transmembrane region" description="Helical" evidence="2">
    <location>
        <begin position="305"/>
        <end position="328"/>
    </location>
</feature>
<keyword evidence="1" id="KW-0620">Polyamine biosynthesis</keyword>
<name>A0A7X0TU04_9GAMM</name>
<dbReference type="GO" id="GO:0006596">
    <property type="term" value="P:polyamine biosynthetic process"/>
    <property type="evidence" value="ECO:0007669"/>
    <property type="project" value="UniProtKB-KW"/>
</dbReference>
<proteinExistence type="predicted"/>
<dbReference type="PANTHER" id="PTHR43317">
    <property type="entry name" value="THERMOSPERMINE SYNTHASE ACAULIS5"/>
    <property type="match status" value="1"/>
</dbReference>
<evidence type="ECO:0000256" key="2">
    <source>
        <dbReference type="SAM" id="Phobius"/>
    </source>
</evidence>
<dbReference type="SUPFAM" id="SSF53335">
    <property type="entry name" value="S-adenosyl-L-methionine-dependent methyltransferases"/>
    <property type="match status" value="1"/>
</dbReference>
<keyword evidence="4" id="KW-1185">Reference proteome</keyword>
<protein>
    <recommendedName>
        <fullName evidence="5">Integral membrane-like protein</fullName>
    </recommendedName>
</protein>
<keyword evidence="2" id="KW-0812">Transmembrane</keyword>
<dbReference type="Gene3D" id="3.40.50.150">
    <property type="entry name" value="Vaccinia Virus protein VP39"/>
    <property type="match status" value="1"/>
</dbReference>
<gene>
    <name evidence="3" type="ORF">HNQ55_002165</name>
</gene>
<feature type="transmembrane region" description="Helical" evidence="2">
    <location>
        <begin position="143"/>
        <end position="163"/>
    </location>
</feature>
<dbReference type="EMBL" id="JACHHU010000017">
    <property type="protein sequence ID" value="MBB6543644.1"/>
    <property type="molecule type" value="Genomic_DNA"/>
</dbReference>
<evidence type="ECO:0008006" key="5">
    <source>
        <dbReference type="Google" id="ProtNLM"/>
    </source>
</evidence>
<feature type="transmembrane region" description="Helical" evidence="2">
    <location>
        <begin position="278"/>
        <end position="299"/>
    </location>
</feature>
<reference evidence="3 4" key="1">
    <citation type="submission" date="2020-08" db="EMBL/GenBank/DDBJ databases">
        <title>Genomic Encyclopedia of Type Strains, Phase IV (KMG-IV): sequencing the most valuable type-strain genomes for metagenomic binning, comparative biology and taxonomic classification.</title>
        <authorList>
            <person name="Goeker M."/>
        </authorList>
    </citation>
    <scope>NUCLEOTIDE SEQUENCE [LARGE SCALE GENOMIC DNA]</scope>
    <source>
        <strain evidence="3 4">DSM 26287</strain>
    </source>
</reference>
<feature type="transmembrane region" description="Helical" evidence="2">
    <location>
        <begin position="32"/>
        <end position="54"/>
    </location>
</feature>
<evidence type="ECO:0000313" key="4">
    <source>
        <dbReference type="Proteomes" id="UP000537141"/>
    </source>
</evidence>
<feature type="transmembrane region" description="Helical" evidence="2">
    <location>
        <begin position="175"/>
        <end position="196"/>
    </location>
</feature>
<accession>A0A7X0TU04</accession>
<dbReference type="InterPro" id="IPR029063">
    <property type="entry name" value="SAM-dependent_MTases_sf"/>
</dbReference>
<feature type="transmembrane region" description="Helical" evidence="2">
    <location>
        <begin position="66"/>
        <end position="84"/>
    </location>
</feature>
<comment type="caution">
    <text evidence="3">The sequence shown here is derived from an EMBL/GenBank/DDBJ whole genome shotgun (WGS) entry which is preliminary data.</text>
</comment>
<keyword evidence="2" id="KW-1133">Transmembrane helix</keyword>
<evidence type="ECO:0000256" key="1">
    <source>
        <dbReference type="ARBA" id="ARBA00023115"/>
    </source>
</evidence>
<feature type="transmembrane region" description="Helical" evidence="2">
    <location>
        <begin position="104"/>
        <end position="122"/>
    </location>
</feature>
<dbReference type="RefSeq" id="WP_184424426.1">
    <property type="nucleotide sequence ID" value="NZ_AP027362.1"/>
</dbReference>
<feature type="transmembrane region" description="Helical" evidence="2">
    <location>
        <begin position="252"/>
        <end position="271"/>
    </location>
</feature>
<sequence>MFFLLLIFIGAFLLFQVQPLIAKVILPYFGGGASVWTACLLFFQALLLLGYFYAHKLSQLKQIKTQFIIHTLLLTASLFALPIGLSEISLMSVDSNSFINQQPLSAILLQLTFAVGLPYFLLSSTGPLVQRWITFVKQDKLPYQLYSLSNFASLLALVSFPFLFEPLIAASTQSWLWSATYCIYVAVFGRVMYELYVQLKAKGALLRIKTGADETGLGITIPLQLIWAALACVGVILLVATTNAMTQNVPPVPFLWVLPLCLYLLTFIISFHSPKWYVRVYFFTLFSLSALLAIFMFFIGSQFDIVSQIVIYSCILFTACMICHGELARLKPNANGLTKFYFLVSLGGFLGSLFVAFVAQNVFVQFLEFPLAILSVFILFVFASLISSTKKSGLTVVSLTCFIVFSGVFIYVNQLYVKTDIYSARNFYGVLSVKDVEVNGEVERRLIDGTTSHGTQSLTPENRYVPLSYYRDKTGIAIAFSQLRLFKQVESTLPSQLNVGLIGLGAGTLAAYGKTGDNFQFFELNPAVISSAQEYFTYLKDSPANIDIIQGDARVSLKNMLAKQNKSHNDFKAGIERFDLLVVDAFSGDSIPQHLLTLESVNLYFEHLNDFGVLAVHVSNSHLNLLPLMRGLANKQGSTIRYFHSAADKSHQHDTQWVLLSRNEKLMEQTLIKAYQSTWPDDVEYEVLWTDNNSSLLSVLK</sequence>
<evidence type="ECO:0000313" key="3">
    <source>
        <dbReference type="EMBL" id="MBB6543644.1"/>
    </source>
</evidence>
<feature type="transmembrane region" description="Helical" evidence="2">
    <location>
        <begin position="369"/>
        <end position="386"/>
    </location>
</feature>